<feature type="non-terminal residue" evidence="1">
    <location>
        <position position="1"/>
    </location>
</feature>
<dbReference type="Proteomes" id="UP001266305">
    <property type="component" value="Unassembled WGS sequence"/>
</dbReference>
<comment type="caution">
    <text evidence="1">The sequence shown here is derived from an EMBL/GenBank/DDBJ whole genome shotgun (WGS) entry which is preliminary data.</text>
</comment>
<gene>
    <name evidence="1" type="ORF">P7K49_014540</name>
</gene>
<sequence length="51" mass="5667">AMKRKTTLDKIIAVKAKKDNSGQRKIRKNNAILGKAISGKARQGKTRKFQA</sequence>
<evidence type="ECO:0000313" key="1">
    <source>
        <dbReference type="EMBL" id="KAK2109375.1"/>
    </source>
</evidence>
<evidence type="ECO:0000313" key="2">
    <source>
        <dbReference type="Proteomes" id="UP001266305"/>
    </source>
</evidence>
<organism evidence="1 2">
    <name type="scientific">Saguinus oedipus</name>
    <name type="common">Cotton-top tamarin</name>
    <name type="synonym">Oedipomidas oedipus</name>
    <dbReference type="NCBI Taxonomy" id="9490"/>
    <lineage>
        <taxon>Eukaryota</taxon>
        <taxon>Metazoa</taxon>
        <taxon>Chordata</taxon>
        <taxon>Craniata</taxon>
        <taxon>Vertebrata</taxon>
        <taxon>Euteleostomi</taxon>
        <taxon>Mammalia</taxon>
        <taxon>Eutheria</taxon>
        <taxon>Euarchontoglires</taxon>
        <taxon>Primates</taxon>
        <taxon>Haplorrhini</taxon>
        <taxon>Platyrrhini</taxon>
        <taxon>Cebidae</taxon>
        <taxon>Callitrichinae</taxon>
        <taxon>Saguinus</taxon>
    </lineage>
</organism>
<protein>
    <submittedName>
        <fullName evidence="1">Uncharacterized protein</fullName>
    </submittedName>
</protein>
<dbReference type="EMBL" id="JASSZA010000006">
    <property type="protein sequence ID" value="KAK2109375.1"/>
    <property type="molecule type" value="Genomic_DNA"/>
</dbReference>
<accession>A0ABQ9VJP9</accession>
<reference evidence="1 2" key="1">
    <citation type="submission" date="2023-05" db="EMBL/GenBank/DDBJ databases">
        <title>B98-5 Cell Line De Novo Hybrid Assembly: An Optical Mapping Approach.</title>
        <authorList>
            <person name="Kananen K."/>
            <person name="Auerbach J.A."/>
            <person name="Kautto E."/>
            <person name="Blachly J.S."/>
        </authorList>
    </citation>
    <scope>NUCLEOTIDE SEQUENCE [LARGE SCALE GENOMIC DNA]</scope>
    <source>
        <strain evidence="1">B95-8</strain>
        <tissue evidence="1">Cell line</tissue>
    </source>
</reference>
<keyword evidence="2" id="KW-1185">Reference proteome</keyword>
<name>A0ABQ9VJP9_SAGOE</name>
<proteinExistence type="predicted"/>
<feature type="non-terminal residue" evidence="1">
    <location>
        <position position="51"/>
    </location>
</feature>